<sequence length="160" mass="17907">MAIRKFTGSDLQAVKDITGICFDGVCIDQNIEEMYGMIDGKSWQWRKVRHIDEDVAANADGIFVDEIDGLVIGYITTRIDHATKIGGIPNIGVLPEYRGQKIGHKLMQTALDYFRDEGMAYAKIETLDQNNIGSLFYPKTGFREVARQIHYAISLGDSDS</sequence>
<dbReference type="AlphaFoldDB" id="A0A382NKG1"/>
<dbReference type="InterPro" id="IPR000182">
    <property type="entry name" value="GNAT_dom"/>
</dbReference>
<dbReference type="GO" id="GO:0016747">
    <property type="term" value="F:acyltransferase activity, transferring groups other than amino-acyl groups"/>
    <property type="evidence" value="ECO:0007669"/>
    <property type="project" value="InterPro"/>
</dbReference>
<keyword evidence="2" id="KW-0012">Acyltransferase</keyword>
<dbReference type="InterPro" id="IPR016181">
    <property type="entry name" value="Acyl_CoA_acyltransferase"/>
</dbReference>
<name>A0A382NKG1_9ZZZZ</name>
<gene>
    <name evidence="4" type="ORF">METZ01_LOCUS314430</name>
</gene>
<organism evidence="4">
    <name type="scientific">marine metagenome</name>
    <dbReference type="NCBI Taxonomy" id="408172"/>
    <lineage>
        <taxon>unclassified sequences</taxon>
        <taxon>metagenomes</taxon>
        <taxon>ecological metagenomes</taxon>
    </lineage>
</organism>
<dbReference type="CDD" id="cd04301">
    <property type="entry name" value="NAT_SF"/>
    <property type="match status" value="1"/>
</dbReference>
<dbReference type="SUPFAM" id="SSF55729">
    <property type="entry name" value="Acyl-CoA N-acyltransferases (Nat)"/>
    <property type="match status" value="1"/>
</dbReference>
<protein>
    <recommendedName>
        <fullName evidence="3">N-acetyltransferase domain-containing protein</fullName>
    </recommendedName>
</protein>
<evidence type="ECO:0000313" key="4">
    <source>
        <dbReference type="EMBL" id="SVC61576.1"/>
    </source>
</evidence>
<keyword evidence="1" id="KW-0808">Transferase</keyword>
<feature type="domain" description="N-acetyltransferase" evidence="3">
    <location>
        <begin position="1"/>
        <end position="160"/>
    </location>
</feature>
<reference evidence="4" key="1">
    <citation type="submission" date="2018-05" db="EMBL/GenBank/DDBJ databases">
        <authorList>
            <person name="Lanie J.A."/>
            <person name="Ng W.-L."/>
            <person name="Kazmierczak K.M."/>
            <person name="Andrzejewski T.M."/>
            <person name="Davidsen T.M."/>
            <person name="Wayne K.J."/>
            <person name="Tettelin H."/>
            <person name="Glass J.I."/>
            <person name="Rusch D."/>
            <person name="Podicherti R."/>
            <person name="Tsui H.-C.T."/>
            <person name="Winkler M.E."/>
        </authorList>
    </citation>
    <scope>NUCLEOTIDE SEQUENCE</scope>
</reference>
<evidence type="ECO:0000259" key="3">
    <source>
        <dbReference type="PROSITE" id="PS51186"/>
    </source>
</evidence>
<dbReference type="Gene3D" id="3.40.630.30">
    <property type="match status" value="1"/>
</dbReference>
<dbReference type="InterPro" id="IPR050832">
    <property type="entry name" value="Bact_Acetyltransf"/>
</dbReference>
<evidence type="ECO:0000256" key="2">
    <source>
        <dbReference type="ARBA" id="ARBA00023315"/>
    </source>
</evidence>
<dbReference type="PROSITE" id="PS51186">
    <property type="entry name" value="GNAT"/>
    <property type="match status" value="1"/>
</dbReference>
<evidence type="ECO:0000256" key="1">
    <source>
        <dbReference type="ARBA" id="ARBA00022679"/>
    </source>
</evidence>
<dbReference type="PANTHER" id="PTHR43877">
    <property type="entry name" value="AMINOALKYLPHOSPHONATE N-ACETYLTRANSFERASE-RELATED-RELATED"/>
    <property type="match status" value="1"/>
</dbReference>
<accession>A0A382NKG1</accession>
<dbReference type="EMBL" id="UINC01101056">
    <property type="protein sequence ID" value="SVC61576.1"/>
    <property type="molecule type" value="Genomic_DNA"/>
</dbReference>
<dbReference type="Pfam" id="PF00583">
    <property type="entry name" value="Acetyltransf_1"/>
    <property type="match status" value="1"/>
</dbReference>
<proteinExistence type="predicted"/>